<accession>A0A6J7E7D3</accession>
<proteinExistence type="predicted"/>
<sequence length="166" mass="17781">MTSINSARRASSISPALCRIAARLTAGSLLQDAPLVIARVMTPSSCFVVFTRFAVTVFSPAFDFSIREIIAAPHSRFAAMAGSVSAALRNESVGIGACFARRSWTRFDAGTLVSRALSEARKRFFSRSNRVSLCDSSKTADMKLSSLAPSSSRRIRYAMATSNSAG</sequence>
<dbReference type="AlphaFoldDB" id="A0A6J7E7D3"/>
<name>A0A6J7E7D3_9ZZZZ</name>
<evidence type="ECO:0000313" key="1">
    <source>
        <dbReference type="EMBL" id="CAB4877205.1"/>
    </source>
</evidence>
<reference evidence="1" key="1">
    <citation type="submission" date="2020-05" db="EMBL/GenBank/DDBJ databases">
        <authorList>
            <person name="Chiriac C."/>
            <person name="Salcher M."/>
            <person name="Ghai R."/>
            <person name="Kavagutti S V."/>
        </authorList>
    </citation>
    <scope>NUCLEOTIDE SEQUENCE</scope>
</reference>
<dbReference type="EMBL" id="CAFBLO010000136">
    <property type="protein sequence ID" value="CAB4877205.1"/>
    <property type="molecule type" value="Genomic_DNA"/>
</dbReference>
<organism evidence="1">
    <name type="scientific">freshwater metagenome</name>
    <dbReference type="NCBI Taxonomy" id="449393"/>
    <lineage>
        <taxon>unclassified sequences</taxon>
        <taxon>metagenomes</taxon>
        <taxon>ecological metagenomes</taxon>
    </lineage>
</organism>
<protein>
    <submittedName>
        <fullName evidence="1">Unannotated protein</fullName>
    </submittedName>
</protein>
<gene>
    <name evidence="1" type="ORF">UFOPK3364_01082</name>
</gene>